<feature type="region of interest" description="Disordered" evidence="1">
    <location>
        <begin position="189"/>
        <end position="217"/>
    </location>
</feature>
<proteinExistence type="predicted"/>
<sequence length="856" mass="91394">MSERAEDDVRGEQRRAARQQLKQQQIQRGEGSTAMATVAERRSLPSPEIMLGQPWSNWVDAAKLHGNDGAESEESFKDFGKNREAMRLCREDMSIFGQCPAQDDFYLVMCSHCGQVVKPQAFQAHFGKCVCPPRAIHTSPSVSYHVLATGSLFLTLSFVLAALFISVILSSSLTPAVKVEKMHLKVDSSAKPVQAPSAPTTTSSSSTSSSTTVSSNTTTIMTSSSALKAGLNCPSIPKPPLLAPGQIPNGKGHLTVLSEKKQDSSSYESNKYFFPPFALPSEREFNPDIHCGVIDVTSRKTCTRSLTCKTHSLSQRRAVPGRRKRFDTLLAEHKNRARERERERELHQNHSQQIPPLRDPHPSSHLAPGHDAHQAPQFLFIRLNSSHGGGISGDSAVVHESLHHPQMTPDGFSRPSSDEGENEEREDNAEKLDCHYSGYHPRPAAYCTFGSRLFGKGCYSFDRRWDRVRCALTTMMDKHVNSQMWKKIPLALENSSSVAPTHRTSTNSHCSTPSSGFLGPPATLPQTPYSQSYEGKSVLSYGTTLNARSSPQGGAEHPAYGTTQARQVSSSPQMPSAHLSSSSSTLAPSLASGRVPKSRSSSSSTTKSSSSFKPKESSSGSSISVIPNTTSGGSTGANNTSSGTSFSSGKKRKNSSILSSSHGSTESSSSNANFSSSTFKKNCANVGSPSSSSSLSSSHSGVHSVGLNCGPTVRTNSLSLKAEPSGGSAGGSSGPPARGPPSGSPAESIKRMSVVMNSSDSTLSLGPFVHHQSSSDHHTSFTHHSSDGRPEGKKRKSSSASSGRPKVAKSPAMNNIHGKHGRSIPGTPGLPNNSHLHQVGFAPWVQDVFIFTGCTL</sequence>
<feature type="compositionally biased region" description="Acidic residues" evidence="1">
    <location>
        <begin position="418"/>
        <end position="427"/>
    </location>
</feature>
<dbReference type="Pfam" id="PF08313">
    <property type="entry name" value="SCA7"/>
    <property type="match status" value="1"/>
</dbReference>
<dbReference type="PANTHER" id="PTHR15117:SF2">
    <property type="entry name" value="ATAXIN-7"/>
    <property type="match status" value="1"/>
</dbReference>
<dbReference type="PROSITE" id="PS51505">
    <property type="entry name" value="SCA7"/>
    <property type="match status" value="1"/>
</dbReference>
<dbReference type="AlphaFoldDB" id="A0A3Q0RS38"/>
<name>A0A3Q0RS38_AMPCI</name>
<dbReference type="GeneTree" id="ENSGT00940000157279"/>
<dbReference type="InterPro" id="IPR013243">
    <property type="entry name" value="SCA7_dom"/>
</dbReference>
<feature type="region of interest" description="Disordered" evidence="1">
    <location>
        <begin position="544"/>
        <end position="747"/>
    </location>
</feature>
<reference evidence="4" key="1">
    <citation type="submission" date="2025-08" db="UniProtKB">
        <authorList>
            <consortium name="Ensembl"/>
        </authorList>
    </citation>
    <scope>IDENTIFICATION</scope>
</reference>
<feature type="compositionally biased region" description="Basic and acidic residues" evidence="1">
    <location>
        <begin position="773"/>
        <end position="791"/>
    </location>
</feature>
<feature type="compositionally biased region" description="Basic and acidic residues" evidence="1">
    <location>
        <begin position="358"/>
        <end position="371"/>
    </location>
</feature>
<evidence type="ECO:0000256" key="2">
    <source>
        <dbReference type="SAM" id="Phobius"/>
    </source>
</evidence>
<dbReference type="STRING" id="61819.ENSACIP00000011285"/>
<dbReference type="GO" id="GO:0021707">
    <property type="term" value="P:cerebellar granule cell differentiation"/>
    <property type="evidence" value="ECO:0007669"/>
    <property type="project" value="Ensembl"/>
</dbReference>
<dbReference type="Ensembl" id="ENSACIT00000011606.1">
    <property type="protein sequence ID" value="ENSACIP00000011285.1"/>
    <property type="gene ID" value="ENSACIG00000008769.1"/>
</dbReference>
<accession>A0A3Q0RS38</accession>
<keyword evidence="2" id="KW-0812">Transmembrane</keyword>
<feature type="domain" description="SCA7" evidence="3">
    <location>
        <begin position="278"/>
        <end position="345"/>
    </location>
</feature>
<dbReference type="Gene3D" id="6.10.140.670">
    <property type="match status" value="1"/>
</dbReference>
<evidence type="ECO:0000313" key="4">
    <source>
        <dbReference type="Ensembl" id="ENSACIP00000011285.1"/>
    </source>
</evidence>
<keyword evidence="5" id="KW-1185">Reference proteome</keyword>
<feature type="compositionally biased region" description="Low complexity" evidence="1">
    <location>
        <begin position="18"/>
        <end position="28"/>
    </location>
</feature>
<feature type="compositionally biased region" description="Low complexity" evidence="1">
    <location>
        <begin position="569"/>
        <end position="648"/>
    </location>
</feature>
<feature type="region of interest" description="Disordered" evidence="1">
    <location>
        <begin position="1"/>
        <end position="38"/>
    </location>
</feature>
<dbReference type="GO" id="GO:0046530">
    <property type="term" value="P:photoreceptor cell differentiation"/>
    <property type="evidence" value="ECO:0007669"/>
    <property type="project" value="Ensembl"/>
</dbReference>
<feature type="compositionally biased region" description="Low complexity" evidence="1">
    <location>
        <begin position="686"/>
        <end position="707"/>
    </location>
</feature>
<keyword evidence="2" id="KW-0472">Membrane</keyword>
<feature type="compositionally biased region" description="Low complexity" evidence="1">
    <location>
        <begin position="655"/>
        <end position="677"/>
    </location>
</feature>
<dbReference type="GO" id="GO:0021702">
    <property type="term" value="P:cerebellar Purkinje cell differentiation"/>
    <property type="evidence" value="ECO:0007669"/>
    <property type="project" value="Ensembl"/>
</dbReference>
<keyword evidence="2" id="KW-1133">Transmembrane helix</keyword>
<feature type="transmembrane region" description="Helical" evidence="2">
    <location>
        <begin position="144"/>
        <end position="169"/>
    </location>
</feature>
<feature type="region of interest" description="Disordered" evidence="1">
    <location>
        <begin position="335"/>
        <end position="371"/>
    </location>
</feature>
<evidence type="ECO:0000256" key="1">
    <source>
        <dbReference type="SAM" id="MobiDB-lite"/>
    </source>
</evidence>
<feature type="region of interest" description="Disordered" evidence="1">
    <location>
        <begin position="404"/>
        <end position="428"/>
    </location>
</feature>
<evidence type="ECO:0000313" key="5">
    <source>
        <dbReference type="Proteomes" id="UP000261340"/>
    </source>
</evidence>
<dbReference type="GO" id="GO:0060042">
    <property type="term" value="P:retina morphogenesis in camera-type eye"/>
    <property type="evidence" value="ECO:0007669"/>
    <property type="project" value="Ensembl"/>
</dbReference>
<feature type="region of interest" description="Disordered" evidence="1">
    <location>
        <begin position="496"/>
        <end position="531"/>
    </location>
</feature>
<dbReference type="Proteomes" id="UP000261340">
    <property type="component" value="Unplaced"/>
</dbReference>
<feature type="compositionally biased region" description="Low complexity" evidence="1">
    <location>
        <begin position="200"/>
        <end position="217"/>
    </location>
</feature>
<protein>
    <submittedName>
        <fullName evidence="4">Ataxin 7</fullName>
    </submittedName>
</protein>
<reference evidence="4" key="2">
    <citation type="submission" date="2025-09" db="UniProtKB">
        <authorList>
            <consortium name="Ensembl"/>
        </authorList>
    </citation>
    <scope>IDENTIFICATION</scope>
</reference>
<dbReference type="GO" id="GO:0043009">
    <property type="term" value="P:chordate embryonic development"/>
    <property type="evidence" value="ECO:0007669"/>
    <property type="project" value="Ensembl"/>
</dbReference>
<feature type="compositionally biased region" description="Basic and acidic residues" evidence="1">
    <location>
        <begin position="1"/>
        <end position="15"/>
    </location>
</feature>
<feature type="compositionally biased region" description="Polar residues" evidence="1">
    <location>
        <begin position="496"/>
        <end position="515"/>
    </location>
</feature>
<evidence type="ECO:0000259" key="3">
    <source>
        <dbReference type="PROSITE" id="PS51505"/>
    </source>
</evidence>
<feature type="compositionally biased region" description="Basic and acidic residues" evidence="1">
    <location>
        <begin position="335"/>
        <end position="348"/>
    </location>
</feature>
<feature type="region of interest" description="Disordered" evidence="1">
    <location>
        <begin position="763"/>
        <end position="831"/>
    </location>
</feature>
<dbReference type="InterPro" id="IPR052237">
    <property type="entry name" value="Ataxin-7-like_regulator"/>
</dbReference>
<organism evidence="4 5">
    <name type="scientific">Amphilophus citrinellus</name>
    <name type="common">Midas cichlid</name>
    <name type="synonym">Cichlasoma citrinellum</name>
    <dbReference type="NCBI Taxonomy" id="61819"/>
    <lineage>
        <taxon>Eukaryota</taxon>
        <taxon>Metazoa</taxon>
        <taxon>Chordata</taxon>
        <taxon>Craniata</taxon>
        <taxon>Vertebrata</taxon>
        <taxon>Euteleostomi</taxon>
        <taxon>Actinopterygii</taxon>
        <taxon>Neopterygii</taxon>
        <taxon>Teleostei</taxon>
        <taxon>Neoteleostei</taxon>
        <taxon>Acanthomorphata</taxon>
        <taxon>Ovalentaria</taxon>
        <taxon>Cichlomorphae</taxon>
        <taxon>Cichliformes</taxon>
        <taxon>Cichlidae</taxon>
        <taxon>New World cichlids</taxon>
        <taxon>Cichlasomatinae</taxon>
        <taxon>Heroini</taxon>
        <taxon>Amphilophus</taxon>
    </lineage>
</organism>
<dbReference type="PANTHER" id="PTHR15117">
    <property type="entry name" value="ATAXIN 7 RELATED"/>
    <property type="match status" value="1"/>
</dbReference>